<dbReference type="SUPFAM" id="SSF56112">
    <property type="entry name" value="Protein kinase-like (PK-like)"/>
    <property type="match status" value="1"/>
</dbReference>
<comment type="catalytic activity">
    <reaction evidence="10">
        <text>L-threonyl-[protein] + ATP = O-phospho-L-threonyl-[protein] + ADP + H(+)</text>
        <dbReference type="Rhea" id="RHEA:46608"/>
        <dbReference type="Rhea" id="RHEA-COMP:11060"/>
        <dbReference type="Rhea" id="RHEA-COMP:11605"/>
        <dbReference type="ChEBI" id="CHEBI:15378"/>
        <dbReference type="ChEBI" id="CHEBI:30013"/>
        <dbReference type="ChEBI" id="CHEBI:30616"/>
        <dbReference type="ChEBI" id="CHEBI:61977"/>
        <dbReference type="ChEBI" id="CHEBI:456216"/>
        <dbReference type="EC" id="2.7.11.1"/>
    </reaction>
</comment>
<comment type="function">
    <text evidence="1">Component of the EKC/KEOPS complex that is required for the formation of a threonylcarbamoyl group on adenosine at position 37 (t(6)A37) in tRNAs that read codons beginning with adenine. The complex is probably involved in the transfer of the threonylcarbamoyl moiety of threonylcarbamoyl-AMP (TC-AMP) to the N6 group of A37. BUD32 has ATPase activity in the context of the EKC/KEOPS complex and likely plays a supporting role to the catalytic subunit KAE1. The EKC/KEOPS complex also promotes both telomere uncapping and telomere elongation. The complex is required for efficient recruitment of transcriptional coactivators.</text>
</comment>
<dbReference type="Gene3D" id="1.10.510.10">
    <property type="entry name" value="Transferase(Phosphotransferase) domain 1"/>
    <property type="match status" value="1"/>
</dbReference>
<evidence type="ECO:0000256" key="4">
    <source>
        <dbReference type="ARBA" id="ARBA00012513"/>
    </source>
</evidence>
<evidence type="ECO:0000256" key="1">
    <source>
        <dbReference type="ARBA" id="ARBA00003747"/>
    </source>
</evidence>
<dbReference type="InterPro" id="IPR008266">
    <property type="entry name" value="Tyr_kinase_AS"/>
</dbReference>
<keyword evidence="14" id="KW-1185">Reference proteome</keyword>
<accession>A0AAD6N123</accession>
<evidence type="ECO:0000256" key="2">
    <source>
        <dbReference type="ARBA" id="ARBA00004574"/>
    </source>
</evidence>
<evidence type="ECO:0000313" key="14">
    <source>
        <dbReference type="Proteomes" id="UP001215712"/>
    </source>
</evidence>
<evidence type="ECO:0000256" key="9">
    <source>
        <dbReference type="ARBA" id="ARBA00033194"/>
    </source>
</evidence>
<evidence type="ECO:0000259" key="12">
    <source>
        <dbReference type="PROSITE" id="PS50011"/>
    </source>
</evidence>
<evidence type="ECO:0000313" key="13">
    <source>
        <dbReference type="EMBL" id="KAJ5740754.1"/>
    </source>
</evidence>
<reference evidence="13" key="1">
    <citation type="journal article" date="2023" name="IMA Fungus">
        <title>Comparative genomic study of the Penicillium genus elucidates a diverse pangenome and 15 lateral gene transfer events.</title>
        <authorList>
            <person name="Petersen C."/>
            <person name="Sorensen T."/>
            <person name="Nielsen M.R."/>
            <person name="Sondergaard T.E."/>
            <person name="Sorensen J.L."/>
            <person name="Fitzpatrick D.A."/>
            <person name="Frisvad J.C."/>
            <person name="Nielsen K.L."/>
        </authorList>
    </citation>
    <scope>NUCLEOTIDE SEQUENCE</scope>
    <source>
        <strain evidence="13">IBT 17514</strain>
    </source>
</reference>
<dbReference type="AlphaFoldDB" id="A0AAD6N123"/>
<dbReference type="Gene3D" id="3.30.200.20">
    <property type="entry name" value="Phosphorylase Kinase, domain 1"/>
    <property type="match status" value="1"/>
</dbReference>
<dbReference type="EC" id="2.7.11.1" evidence="4"/>
<dbReference type="GO" id="GO:0005524">
    <property type="term" value="F:ATP binding"/>
    <property type="evidence" value="ECO:0007669"/>
    <property type="project" value="InterPro"/>
</dbReference>
<proteinExistence type="predicted"/>
<comment type="subunit">
    <text evidence="3">Component of the EKC/KEOPS complex composed of at least BUD32, CGI121, GON7, KAE1 and PCC1; the whole complex dimerizes.</text>
</comment>
<evidence type="ECO:0000256" key="7">
    <source>
        <dbReference type="ARBA" id="ARBA00022895"/>
    </source>
</evidence>
<dbReference type="GO" id="GO:0000781">
    <property type="term" value="C:chromosome, telomeric region"/>
    <property type="evidence" value="ECO:0007669"/>
    <property type="project" value="UniProtKB-SubCell"/>
</dbReference>
<sequence>MIDPEDRFWADGQCYFGSSDNPKTEFQCHVWDWDQLRVVKIKGTAKLFKEDEDIELGVFAPLADYLSPEVRSITVNDDGLLIAVSNDLEEDDAPYVAYPAFALCESLSHCTKVQHSELQEVDRLGPFVDHVSYNDECGTPHKAVFKYNVMDKPLRLQMAWDEINILSLLPPHPNILPLDHIVVEGDESRVLGFTTRYIPGGTLANPKITFRFEWLRQLTQVVDYLNVELGIMHQDIAPRNLLIDDETDKILLFDFDRAASGKKNLSDGRDDVTAVAFTLYQLITNDKSFSQILHWDRTVDMVQNISEWPTHRPLDAEVSEFRNFLNEWIATRSDGDMERYLNAPCRFTWPDRPELPEYNVPFQLGTFEDGKPYMTTGPRCRRTAMKLGQYCFRWERPPQIRLSKAE</sequence>
<dbReference type="Proteomes" id="UP001215712">
    <property type="component" value="Unassembled WGS sequence"/>
</dbReference>
<dbReference type="EMBL" id="JAQJAN010000001">
    <property type="protein sequence ID" value="KAJ5740754.1"/>
    <property type="molecule type" value="Genomic_DNA"/>
</dbReference>
<name>A0AAD6N123_9EURO</name>
<dbReference type="Pfam" id="PF00069">
    <property type="entry name" value="Pkinase"/>
    <property type="match status" value="1"/>
</dbReference>
<comment type="subcellular location">
    <subcellularLocation>
        <location evidence="2">Chromosome</location>
        <location evidence="2">Telomere</location>
    </subcellularLocation>
</comment>
<dbReference type="PROSITE" id="PS00109">
    <property type="entry name" value="PROTEIN_KINASE_TYR"/>
    <property type="match status" value="1"/>
</dbReference>
<evidence type="ECO:0000256" key="5">
    <source>
        <dbReference type="ARBA" id="ARBA00013948"/>
    </source>
</evidence>
<comment type="catalytic activity">
    <reaction evidence="11">
        <text>L-seryl-[protein] + ATP = O-phospho-L-seryl-[protein] + ADP + H(+)</text>
        <dbReference type="Rhea" id="RHEA:17989"/>
        <dbReference type="Rhea" id="RHEA-COMP:9863"/>
        <dbReference type="Rhea" id="RHEA-COMP:11604"/>
        <dbReference type="ChEBI" id="CHEBI:15378"/>
        <dbReference type="ChEBI" id="CHEBI:29999"/>
        <dbReference type="ChEBI" id="CHEBI:30616"/>
        <dbReference type="ChEBI" id="CHEBI:83421"/>
        <dbReference type="ChEBI" id="CHEBI:456216"/>
        <dbReference type="EC" id="2.7.11.1"/>
    </reaction>
</comment>
<evidence type="ECO:0000256" key="8">
    <source>
        <dbReference type="ARBA" id="ARBA00030980"/>
    </source>
</evidence>
<reference evidence="13" key="2">
    <citation type="submission" date="2023-01" db="EMBL/GenBank/DDBJ databases">
        <authorList>
            <person name="Petersen C."/>
        </authorList>
    </citation>
    <scope>NUCLEOTIDE SEQUENCE</scope>
    <source>
        <strain evidence="13">IBT 17514</strain>
    </source>
</reference>
<dbReference type="GO" id="GO:0004674">
    <property type="term" value="F:protein serine/threonine kinase activity"/>
    <property type="evidence" value="ECO:0007669"/>
    <property type="project" value="UniProtKB-EC"/>
</dbReference>
<organism evidence="13 14">
    <name type="scientific">Penicillium malachiteum</name>
    <dbReference type="NCBI Taxonomy" id="1324776"/>
    <lineage>
        <taxon>Eukaryota</taxon>
        <taxon>Fungi</taxon>
        <taxon>Dikarya</taxon>
        <taxon>Ascomycota</taxon>
        <taxon>Pezizomycotina</taxon>
        <taxon>Eurotiomycetes</taxon>
        <taxon>Eurotiomycetidae</taxon>
        <taxon>Eurotiales</taxon>
        <taxon>Aspergillaceae</taxon>
        <taxon>Penicillium</taxon>
    </lineage>
</organism>
<protein>
    <recommendedName>
        <fullName evidence="6">EKC/KEOPS complex subunit BUD32</fullName>
        <ecNumber evidence="4">2.7.11.1</ecNumber>
    </recommendedName>
    <alternativeName>
        <fullName evidence="8 9">Atypical Serine/threonine protein kinase BUD32</fullName>
    </alternativeName>
    <alternativeName>
        <fullName evidence="5">EKC/KEOPS complex subunit bud32</fullName>
    </alternativeName>
</protein>
<evidence type="ECO:0000256" key="11">
    <source>
        <dbReference type="ARBA" id="ARBA00048679"/>
    </source>
</evidence>
<keyword evidence="7" id="KW-0158">Chromosome</keyword>
<dbReference type="InterPro" id="IPR011009">
    <property type="entry name" value="Kinase-like_dom_sf"/>
</dbReference>
<keyword evidence="7" id="KW-0779">Telomere</keyword>
<dbReference type="SMART" id="SM00220">
    <property type="entry name" value="S_TKc"/>
    <property type="match status" value="1"/>
</dbReference>
<evidence type="ECO:0000256" key="3">
    <source>
        <dbReference type="ARBA" id="ARBA00011534"/>
    </source>
</evidence>
<gene>
    <name evidence="13" type="ORF">N7493_000626</name>
</gene>
<dbReference type="PROSITE" id="PS50011">
    <property type="entry name" value="PROTEIN_KINASE_DOM"/>
    <property type="match status" value="1"/>
</dbReference>
<feature type="domain" description="Protein kinase" evidence="12">
    <location>
        <begin position="118"/>
        <end position="406"/>
    </location>
</feature>
<evidence type="ECO:0000256" key="6">
    <source>
        <dbReference type="ARBA" id="ARBA00019973"/>
    </source>
</evidence>
<dbReference type="InterPro" id="IPR000719">
    <property type="entry name" value="Prot_kinase_dom"/>
</dbReference>
<comment type="caution">
    <text evidence="13">The sequence shown here is derived from an EMBL/GenBank/DDBJ whole genome shotgun (WGS) entry which is preliminary data.</text>
</comment>
<evidence type="ECO:0000256" key="10">
    <source>
        <dbReference type="ARBA" id="ARBA00047899"/>
    </source>
</evidence>